<name>A0AAW4PC37_9EURY</name>
<dbReference type="Proteomes" id="UP001430455">
    <property type="component" value="Unassembled WGS sequence"/>
</dbReference>
<dbReference type="HAMAP" id="MF_01385">
    <property type="entry name" value="UreF"/>
    <property type="match status" value="1"/>
</dbReference>
<accession>A0AAW4PC37</accession>
<organism evidence="3 4">
    <name type="scientific">Haloarcula nitratireducens</name>
    <dbReference type="NCBI Taxonomy" id="2487749"/>
    <lineage>
        <taxon>Archaea</taxon>
        <taxon>Methanobacteriati</taxon>
        <taxon>Methanobacteriota</taxon>
        <taxon>Stenosarchaea group</taxon>
        <taxon>Halobacteria</taxon>
        <taxon>Halobacteriales</taxon>
        <taxon>Haloarculaceae</taxon>
        <taxon>Haloarcula</taxon>
    </lineage>
</organism>
<dbReference type="InterPro" id="IPR002639">
    <property type="entry name" value="UreF"/>
</dbReference>
<dbReference type="PIRSF" id="PIRSF009467">
    <property type="entry name" value="Ureas_acces_UreF"/>
    <property type="match status" value="1"/>
</dbReference>
<evidence type="ECO:0000313" key="3">
    <source>
        <dbReference type="EMBL" id="MBX0295225.1"/>
    </source>
</evidence>
<reference evidence="3 4" key="1">
    <citation type="submission" date="2021-06" db="EMBL/GenBank/DDBJ databases">
        <title>Halomicroarcula sp. a new haloarchaeum isolated from saline soil.</title>
        <authorList>
            <person name="Duran-Viseras A."/>
            <person name="Sanchez-Porro C."/>
            <person name="Ventosa A."/>
        </authorList>
    </citation>
    <scope>NUCLEOTIDE SEQUENCE [LARGE SCALE GENOMIC DNA]</scope>
    <source>
        <strain evidence="3 4">F27</strain>
    </source>
</reference>
<gene>
    <name evidence="3" type="ORF">EGH23_10070</name>
</gene>
<keyword evidence="1" id="KW-0996">Nickel insertion</keyword>
<dbReference type="PANTHER" id="PTHR33620:SF1">
    <property type="entry name" value="UREASE ACCESSORY PROTEIN F"/>
    <property type="match status" value="1"/>
</dbReference>
<evidence type="ECO:0000256" key="1">
    <source>
        <dbReference type="ARBA" id="ARBA00022988"/>
    </source>
</evidence>
<evidence type="ECO:0000256" key="2">
    <source>
        <dbReference type="ARBA" id="ARBA00023186"/>
    </source>
</evidence>
<keyword evidence="4" id="KW-1185">Reference proteome</keyword>
<dbReference type="PANTHER" id="PTHR33620">
    <property type="entry name" value="UREASE ACCESSORY PROTEIN F"/>
    <property type="match status" value="1"/>
</dbReference>
<dbReference type="InterPro" id="IPR038277">
    <property type="entry name" value="UreF_sf"/>
</dbReference>
<evidence type="ECO:0000313" key="4">
    <source>
        <dbReference type="Proteomes" id="UP001430455"/>
    </source>
</evidence>
<dbReference type="EMBL" id="RKLT01000003">
    <property type="protein sequence ID" value="MBX0295225.1"/>
    <property type="molecule type" value="Genomic_DNA"/>
</dbReference>
<dbReference type="GO" id="GO:0016151">
    <property type="term" value="F:nickel cation binding"/>
    <property type="evidence" value="ECO:0007669"/>
    <property type="project" value="InterPro"/>
</dbReference>
<keyword evidence="2" id="KW-0143">Chaperone</keyword>
<dbReference type="Gene3D" id="1.10.4190.10">
    <property type="entry name" value="Urease accessory protein UreF"/>
    <property type="match status" value="1"/>
</dbReference>
<comment type="caution">
    <text evidence="3">The sequence shown here is derived from an EMBL/GenBank/DDBJ whole genome shotgun (WGS) entry which is preliminary data.</text>
</comment>
<protein>
    <submittedName>
        <fullName evidence="3">Urease accessory protein UreF</fullName>
    </submittedName>
</protein>
<proteinExistence type="inferred from homology"/>
<dbReference type="RefSeq" id="WP_220579887.1">
    <property type="nucleotide sequence ID" value="NZ_RKLT01000003.1"/>
</dbReference>
<dbReference type="Pfam" id="PF01730">
    <property type="entry name" value="UreF"/>
    <property type="match status" value="1"/>
</dbReference>
<dbReference type="AlphaFoldDB" id="A0AAW4PC37"/>
<sequence length="253" mass="26870">MSGDADEDASETSAEATLEAFRLADSFLPVGTYTVSYGLEQFVADDRVTDAEDLRALLETYLRRQVGPAELVALRAAHAAAREGDVDAVCAADRRLAAVTLAAEFRESAQSSGARLLSLQRDLRDSDLFERYAERAKGEARSASNGNGGTAEGAPGNYAVVLGAATGLAGVDEREACLLCCHGFVTGLLGAAQRLLSLGHTDAQRILDDLRPVIADAVEDSADRTLDDMTPFAPLVDVLAADHERAQRRLFVS</sequence>